<evidence type="ECO:0000256" key="15">
    <source>
        <dbReference type="ARBA" id="ARBA00023004"/>
    </source>
</evidence>
<evidence type="ECO:0000256" key="4">
    <source>
        <dbReference type="ARBA" id="ARBA00004389"/>
    </source>
</evidence>
<evidence type="ECO:0000256" key="21">
    <source>
        <dbReference type="ARBA" id="ARBA00023221"/>
    </source>
</evidence>
<evidence type="ECO:0000256" key="12">
    <source>
        <dbReference type="ARBA" id="ARBA00022848"/>
    </source>
</evidence>
<comment type="catalytic activity">
    <reaction evidence="33">
        <text>4beta-hydroxycholesterol + reduced [NADPH--hemoprotein reductase] + O2 = 4beta,24S-dihydroxycholesterol + oxidized [NADPH--hemoprotein reductase] + H2O + H(+)</text>
        <dbReference type="Rhea" id="RHEA:46392"/>
        <dbReference type="Rhea" id="RHEA-COMP:11964"/>
        <dbReference type="Rhea" id="RHEA-COMP:11965"/>
        <dbReference type="ChEBI" id="CHEBI:15377"/>
        <dbReference type="ChEBI" id="CHEBI:15378"/>
        <dbReference type="ChEBI" id="CHEBI:15379"/>
        <dbReference type="ChEBI" id="CHEBI:57618"/>
        <dbReference type="ChEBI" id="CHEBI:58210"/>
        <dbReference type="ChEBI" id="CHEBI:85778"/>
        <dbReference type="ChEBI" id="CHEBI:86087"/>
    </reaction>
    <physiologicalReaction direction="left-to-right" evidence="33">
        <dbReference type="Rhea" id="RHEA:46393"/>
    </physiologicalReaction>
</comment>
<evidence type="ECO:0000256" key="37">
    <source>
        <dbReference type="ARBA" id="ARBA00051817"/>
    </source>
</evidence>
<dbReference type="GO" id="GO:0020037">
    <property type="term" value="F:heme binding"/>
    <property type="evidence" value="ECO:0007669"/>
    <property type="project" value="InterPro"/>
</dbReference>
<keyword evidence="7" id="KW-0153">Cholesterol metabolism</keyword>
<evidence type="ECO:0000256" key="7">
    <source>
        <dbReference type="ARBA" id="ARBA00022548"/>
    </source>
</evidence>
<evidence type="ECO:0000256" key="11">
    <source>
        <dbReference type="ARBA" id="ARBA00022824"/>
    </source>
</evidence>
<evidence type="ECO:0000256" key="39">
    <source>
        <dbReference type="ARBA" id="ARBA00052870"/>
    </source>
</evidence>
<comment type="catalytic activity">
    <reaction evidence="32">
        <text>testosterone + reduced [NADPH--hemoprotein reductase] + O2 = 6beta,17beta-dihydroxyandrost-4-en-3-one + oxidized [NADPH--hemoprotein reductase] + H2O + H(+)</text>
        <dbReference type="Rhea" id="RHEA:46296"/>
        <dbReference type="Rhea" id="RHEA-COMP:11964"/>
        <dbReference type="Rhea" id="RHEA-COMP:11965"/>
        <dbReference type="ChEBI" id="CHEBI:15377"/>
        <dbReference type="ChEBI" id="CHEBI:15378"/>
        <dbReference type="ChEBI" id="CHEBI:15379"/>
        <dbReference type="ChEBI" id="CHEBI:17347"/>
        <dbReference type="ChEBI" id="CHEBI:34477"/>
        <dbReference type="ChEBI" id="CHEBI:57618"/>
        <dbReference type="ChEBI" id="CHEBI:58210"/>
    </reaction>
    <physiologicalReaction direction="left-to-right" evidence="32">
        <dbReference type="Rhea" id="RHEA:46297"/>
    </physiologicalReaction>
</comment>
<sequence>SYLIGLMETFNEKAEELMKKLEEKADGKKEFSMLTMMSRVTLDIIAKVAFGLELNALSDDQTPFPHAVTTILEGMTKTRIPFLQYMSGKQKLEVRESVRLLRRVGKECIDQRREAIQNGKEVTLDILTQILKGDALEETRDDENILDNFITFFVAGHETLANQLSFTVMALGQHPEILERLYAEVDEVLGAKRDINHEDLSKLTYLSQVLKESLRLYPPVPGTVRRMEKERVINGVRIPANTSLIFSTYVMGRMERYFKDPLTFNPDRFSKDAPKPYYCYFPFSLGPRSCIGQAFAQMEAKVVMAKLLQRFEFQLVPGQSFKLLDTGTVRPLDGVMCKLKPR</sequence>
<evidence type="ECO:0000256" key="38">
    <source>
        <dbReference type="ARBA" id="ARBA00052074"/>
    </source>
</evidence>
<evidence type="ECO:0000256" key="18">
    <source>
        <dbReference type="ARBA" id="ARBA00023098"/>
    </source>
</evidence>
<keyword evidence="15 46" id="KW-0408">Iron</keyword>
<evidence type="ECO:0000256" key="28">
    <source>
        <dbReference type="ARBA" id="ARBA00050430"/>
    </source>
</evidence>
<comment type="catalytic activity">
    <reaction evidence="35">
        <text>cholestanol + reduced [NADPH--hemoprotein reductase] + O2 = (24S)-hydroxycholestanol + oxidized [NADPH--hemoprotein reductase] + H2O + H(+)</text>
        <dbReference type="Rhea" id="RHEA:53808"/>
        <dbReference type="Rhea" id="RHEA-COMP:11964"/>
        <dbReference type="Rhea" id="RHEA-COMP:11965"/>
        <dbReference type="ChEBI" id="CHEBI:15377"/>
        <dbReference type="ChEBI" id="CHEBI:15378"/>
        <dbReference type="ChEBI" id="CHEBI:15379"/>
        <dbReference type="ChEBI" id="CHEBI:57618"/>
        <dbReference type="ChEBI" id="CHEBI:58210"/>
        <dbReference type="ChEBI" id="CHEBI:86570"/>
        <dbReference type="ChEBI" id="CHEBI:137687"/>
    </reaction>
    <physiologicalReaction direction="left-to-right" evidence="35">
        <dbReference type="Rhea" id="RHEA:53809"/>
    </physiologicalReaction>
</comment>
<evidence type="ECO:0000256" key="23">
    <source>
        <dbReference type="ARBA" id="ARBA00034106"/>
    </source>
</evidence>
<comment type="pathway">
    <text evidence="25">Steroid metabolism; cholesterol degradation.</text>
</comment>
<evidence type="ECO:0000256" key="45">
    <source>
        <dbReference type="ARBA" id="ARBA00080170"/>
    </source>
</evidence>
<accession>A0A087VPC9</accession>
<dbReference type="PRINTS" id="PR00385">
    <property type="entry name" value="P450"/>
</dbReference>
<evidence type="ECO:0000256" key="30">
    <source>
        <dbReference type="ARBA" id="ARBA00050991"/>
    </source>
</evidence>
<keyword evidence="14 47" id="KW-0560">Oxidoreductase</keyword>
<dbReference type="EC" id="1.14.14.25" evidence="41"/>
<evidence type="ECO:0000256" key="1">
    <source>
        <dbReference type="ARBA" id="ARBA00001971"/>
    </source>
</evidence>
<evidence type="ECO:0000256" key="31">
    <source>
        <dbReference type="ARBA" id="ARBA00051188"/>
    </source>
</evidence>
<keyword evidence="9" id="KW-0812">Transmembrane</keyword>
<evidence type="ECO:0000256" key="35">
    <source>
        <dbReference type="ARBA" id="ARBA00051748"/>
    </source>
</evidence>
<evidence type="ECO:0000256" key="19">
    <source>
        <dbReference type="ARBA" id="ARBA00023136"/>
    </source>
</evidence>
<feature type="non-terminal residue" evidence="49">
    <location>
        <position position="342"/>
    </location>
</feature>
<dbReference type="Gene3D" id="1.10.630.10">
    <property type="entry name" value="Cytochrome P450"/>
    <property type="match status" value="1"/>
</dbReference>
<dbReference type="GO" id="GO:0098794">
    <property type="term" value="C:postsynapse"/>
    <property type="evidence" value="ECO:0007669"/>
    <property type="project" value="UniProtKB-SubCell"/>
</dbReference>
<dbReference type="GO" id="GO:0030425">
    <property type="term" value="C:dendrite"/>
    <property type="evidence" value="ECO:0007669"/>
    <property type="project" value="UniProtKB-SubCell"/>
</dbReference>
<proteinExistence type="inferred from homology"/>
<evidence type="ECO:0000256" key="32">
    <source>
        <dbReference type="ARBA" id="ARBA00051503"/>
    </source>
</evidence>
<evidence type="ECO:0000256" key="44">
    <source>
        <dbReference type="ARBA" id="ARBA00079170"/>
    </source>
</evidence>
<evidence type="ECO:0000256" key="8">
    <source>
        <dbReference type="ARBA" id="ARBA00022617"/>
    </source>
</evidence>
<comment type="catalytic activity">
    <reaction evidence="28">
        <text>(24S)-hydroxycholesterol + reduced [NADPH--hemoprotein reductase] + O2 = 24S,25-dihydroxycholesterol + oxidized [NADPH--hemoprotein reductase] + H2O + H(+)</text>
        <dbReference type="Rhea" id="RHEA:46384"/>
        <dbReference type="Rhea" id="RHEA-COMP:11964"/>
        <dbReference type="Rhea" id="RHEA-COMP:11965"/>
        <dbReference type="ChEBI" id="CHEBI:15377"/>
        <dbReference type="ChEBI" id="CHEBI:15378"/>
        <dbReference type="ChEBI" id="CHEBI:15379"/>
        <dbReference type="ChEBI" id="CHEBI:34310"/>
        <dbReference type="ChEBI" id="CHEBI:57618"/>
        <dbReference type="ChEBI" id="CHEBI:58210"/>
        <dbReference type="ChEBI" id="CHEBI:86074"/>
    </reaction>
    <physiologicalReaction direction="left-to-right" evidence="28">
        <dbReference type="Rhea" id="RHEA:46385"/>
    </physiologicalReaction>
</comment>
<evidence type="ECO:0000256" key="25">
    <source>
        <dbReference type="ARBA" id="ARBA00049645"/>
    </source>
</evidence>
<keyword evidence="17 47" id="KW-0503">Monooxygenase</keyword>
<dbReference type="GO" id="GO:0005789">
    <property type="term" value="C:endoplasmic reticulum membrane"/>
    <property type="evidence" value="ECO:0007669"/>
    <property type="project" value="UniProtKB-SubCell"/>
</dbReference>
<evidence type="ECO:0000256" key="34">
    <source>
        <dbReference type="ARBA" id="ARBA00051606"/>
    </source>
</evidence>
<evidence type="ECO:0000256" key="6">
    <source>
        <dbReference type="ARBA" id="ARBA00010617"/>
    </source>
</evidence>
<keyword evidence="10 46" id="KW-0479">Metal-binding</keyword>
<dbReference type="PROSITE" id="PS00086">
    <property type="entry name" value="CYTOCHROME_P450"/>
    <property type="match status" value="1"/>
</dbReference>
<keyword evidence="16" id="KW-0770">Synapse</keyword>
<dbReference type="InterPro" id="IPR039983">
    <property type="entry name" value="CYP46A1"/>
</dbReference>
<evidence type="ECO:0000313" key="50">
    <source>
        <dbReference type="Proteomes" id="UP000053309"/>
    </source>
</evidence>
<evidence type="ECO:0000256" key="14">
    <source>
        <dbReference type="ARBA" id="ARBA00023002"/>
    </source>
</evidence>
<protein>
    <recommendedName>
        <fullName evidence="42">Cholesterol 24-hydroxylase</fullName>
        <ecNumber evidence="41">1.14.14.25</ecNumber>
    </recommendedName>
    <alternativeName>
        <fullName evidence="44">Cholesterol 24-monooxygenase</fullName>
    </alternativeName>
    <alternativeName>
        <fullName evidence="43">Cholesterol 24S-hydroxylase</fullName>
    </alternativeName>
    <alternativeName>
        <fullName evidence="45">Cytochrome P450 46A1</fullName>
    </alternativeName>
</protein>
<keyword evidence="20" id="KW-1207">Sterol metabolism</keyword>
<evidence type="ECO:0000313" key="49">
    <source>
        <dbReference type="EMBL" id="KFO14471.1"/>
    </source>
</evidence>
<dbReference type="InterPro" id="IPR036396">
    <property type="entry name" value="Cyt_P450_sf"/>
</dbReference>
<keyword evidence="18" id="KW-0443">Lipid metabolism</keyword>
<comment type="catalytic activity">
    <reaction evidence="31">
        <text>testosterone + reduced [NADPH--hemoprotein reductase] + O2 = 16beta,17beta-dihydroxyandrost-4-en-3-one + oxidized [NADPH--hemoprotein reductase] + H2O + H(+)</text>
        <dbReference type="Rhea" id="RHEA:46304"/>
        <dbReference type="Rhea" id="RHEA-COMP:11964"/>
        <dbReference type="Rhea" id="RHEA-COMP:11965"/>
        <dbReference type="ChEBI" id="CHEBI:15377"/>
        <dbReference type="ChEBI" id="CHEBI:15378"/>
        <dbReference type="ChEBI" id="CHEBI:15379"/>
        <dbReference type="ChEBI" id="CHEBI:17347"/>
        <dbReference type="ChEBI" id="CHEBI:57618"/>
        <dbReference type="ChEBI" id="CHEBI:58210"/>
        <dbReference type="ChEBI" id="CHEBI:83027"/>
    </reaction>
    <physiologicalReaction direction="left-to-right" evidence="31">
        <dbReference type="Rhea" id="RHEA:46305"/>
    </physiologicalReaction>
</comment>
<feature type="binding site" description="axial binding residue" evidence="46">
    <location>
        <position position="290"/>
    </location>
    <ligand>
        <name>heme</name>
        <dbReference type="ChEBI" id="CHEBI:30413"/>
    </ligand>
    <ligandPart>
        <name>Fe</name>
        <dbReference type="ChEBI" id="CHEBI:18248"/>
    </ligandPart>
</feature>
<dbReference type="PANTHER" id="PTHR24293">
    <property type="entry name" value="CYTOCHROME P450 FAMILY 46 SUBFAMILY A"/>
    <property type="match status" value="1"/>
</dbReference>
<keyword evidence="21" id="KW-0753">Steroid metabolism</keyword>
<comment type="catalytic activity">
    <reaction evidence="38">
        <text>progesterone + reduced [NADPH--hemoprotein reductase] + O2 = 17alpha-hydroxyprogesterone + oxidized [NADPH--hemoprotein reductase] + H2O + H(+)</text>
        <dbReference type="Rhea" id="RHEA:46308"/>
        <dbReference type="Rhea" id="RHEA-COMP:11964"/>
        <dbReference type="Rhea" id="RHEA-COMP:11965"/>
        <dbReference type="ChEBI" id="CHEBI:15377"/>
        <dbReference type="ChEBI" id="CHEBI:15378"/>
        <dbReference type="ChEBI" id="CHEBI:15379"/>
        <dbReference type="ChEBI" id="CHEBI:17026"/>
        <dbReference type="ChEBI" id="CHEBI:17252"/>
        <dbReference type="ChEBI" id="CHEBI:57618"/>
        <dbReference type="ChEBI" id="CHEBI:58210"/>
    </reaction>
    <physiologicalReaction direction="left-to-right" evidence="38">
        <dbReference type="Rhea" id="RHEA:46309"/>
    </physiologicalReaction>
</comment>
<evidence type="ECO:0000256" key="40">
    <source>
        <dbReference type="ARBA" id="ARBA00054645"/>
    </source>
</evidence>
<evidence type="ECO:0000256" key="41">
    <source>
        <dbReference type="ARBA" id="ARBA00066440"/>
    </source>
</evidence>
<evidence type="ECO:0000256" key="43">
    <source>
        <dbReference type="ARBA" id="ARBA00077287"/>
    </source>
</evidence>
<dbReference type="GO" id="GO:0005506">
    <property type="term" value="F:iron ion binding"/>
    <property type="evidence" value="ECO:0007669"/>
    <property type="project" value="InterPro"/>
</dbReference>
<evidence type="ECO:0000256" key="26">
    <source>
        <dbReference type="ARBA" id="ARBA00050139"/>
    </source>
</evidence>
<evidence type="ECO:0000256" key="9">
    <source>
        <dbReference type="ARBA" id="ARBA00022692"/>
    </source>
</evidence>
<evidence type="ECO:0000256" key="20">
    <source>
        <dbReference type="ARBA" id="ARBA00023166"/>
    </source>
</evidence>
<dbReference type="PANTHER" id="PTHR24293:SF1">
    <property type="entry name" value="CHOLESTEROL 24-HYDROXYLASE"/>
    <property type="match status" value="1"/>
</dbReference>
<dbReference type="GO" id="GO:0098793">
    <property type="term" value="C:presynapse"/>
    <property type="evidence" value="ECO:0007669"/>
    <property type="project" value="UniProtKB-SubCell"/>
</dbReference>
<evidence type="ECO:0000256" key="3">
    <source>
        <dbReference type="ARBA" id="ARBA00004279"/>
    </source>
</evidence>
<keyword evidence="13" id="KW-1133">Transmembrane helix</keyword>
<comment type="cofactor">
    <cofactor evidence="1 46">
        <name>heme</name>
        <dbReference type="ChEBI" id="CHEBI:30413"/>
    </cofactor>
</comment>
<dbReference type="EMBL" id="KL500652">
    <property type="protein sequence ID" value="KFO14471.1"/>
    <property type="molecule type" value="Genomic_DNA"/>
</dbReference>
<evidence type="ECO:0000256" key="13">
    <source>
        <dbReference type="ARBA" id="ARBA00022989"/>
    </source>
</evidence>
<evidence type="ECO:0000256" key="22">
    <source>
        <dbReference type="ARBA" id="ARBA00023273"/>
    </source>
</evidence>
<keyword evidence="48" id="KW-0175">Coiled coil</keyword>
<dbReference type="InterPro" id="IPR017972">
    <property type="entry name" value="Cyt_P450_CS"/>
</dbReference>
<evidence type="ECO:0000256" key="48">
    <source>
        <dbReference type="SAM" id="Coils"/>
    </source>
</evidence>
<evidence type="ECO:0000256" key="46">
    <source>
        <dbReference type="PIRSR" id="PIRSR602401-1"/>
    </source>
</evidence>
<comment type="catalytic activity">
    <reaction evidence="26">
        <text>desmosterol + reduced [NADPH--hemoprotein reductase] + O2 = (24Z),26-hydroxydesmosterol + oxidized [NADPH--hemoprotein reductase] + H2O + H(+)</text>
        <dbReference type="Rhea" id="RHEA:53236"/>
        <dbReference type="Rhea" id="RHEA-COMP:11964"/>
        <dbReference type="Rhea" id="RHEA-COMP:11965"/>
        <dbReference type="ChEBI" id="CHEBI:15377"/>
        <dbReference type="ChEBI" id="CHEBI:15378"/>
        <dbReference type="ChEBI" id="CHEBI:15379"/>
        <dbReference type="ChEBI" id="CHEBI:17737"/>
        <dbReference type="ChEBI" id="CHEBI:57618"/>
        <dbReference type="ChEBI" id="CHEBI:58210"/>
        <dbReference type="ChEBI" id="CHEBI:137053"/>
    </reaction>
    <physiologicalReaction direction="left-to-right" evidence="26">
        <dbReference type="Rhea" id="RHEA:53237"/>
    </physiologicalReaction>
</comment>
<keyword evidence="8 46" id="KW-0349">Heme</keyword>
<evidence type="ECO:0000256" key="29">
    <source>
        <dbReference type="ARBA" id="ARBA00050696"/>
    </source>
</evidence>
<organism evidence="49 50">
    <name type="scientific">Balearica regulorum gibbericeps</name>
    <name type="common">East African grey crowned-crane</name>
    <dbReference type="NCBI Taxonomy" id="100784"/>
    <lineage>
        <taxon>Eukaryota</taxon>
        <taxon>Metazoa</taxon>
        <taxon>Chordata</taxon>
        <taxon>Craniata</taxon>
        <taxon>Vertebrata</taxon>
        <taxon>Euteleostomi</taxon>
        <taxon>Archelosauria</taxon>
        <taxon>Archosauria</taxon>
        <taxon>Dinosauria</taxon>
        <taxon>Saurischia</taxon>
        <taxon>Theropoda</taxon>
        <taxon>Coelurosauria</taxon>
        <taxon>Aves</taxon>
        <taxon>Neognathae</taxon>
        <taxon>Neoaves</taxon>
        <taxon>Gruiformes</taxon>
        <taxon>Gruidae</taxon>
        <taxon>Balearica</taxon>
    </lineage>
</organism>
<comment type="catalytic activity">
    <reaction evidence="27">
        <text>testosterone + reduced [NADPH--hemoprotein reductase] + O2 = 2-hydroxytestosterone + oxidized [NADPH--hemoprotein reductase] + H2O + H(+)</text>
        <dbReference type="Rhea" id="RHEA:46300"/>
        <dbReference type="Rhea" id="RHEA-COMP:11964"/>
        <dbReference type="Rhea" id="RHEA-COMP:11965"/>
        <dbReference type="ChEBI" id="CHEBI:15377"/>
        <dbReference type="ChEBI" id="CHEBI:15378"/>
        <dbReference type="ChEBI" id="CHEBI:15379"/>
        <dbReference type="ChEBI" id="CHEBI:17347"/>
        <dbReference type="ChEBI" id="CHEBI:57618"/>
        <dbReference type="ChEBI" id="CHEBI:58210"/>
        <dbReference type="ChEBI" id="CHEBI:86013"/>
    </reaction>
    <physiologicalReaction direction="left-to-right" evidence="27">
        <dbReference type="Rhea" id="RHEA:46301"/>
    </physiologicalReaction>
</comment>
<dbReference type="PRINTS" id="PR00463">
    <property type="entry name" value="EP450I"/>
</dbReference>
<evidence type="ECO:0000256" key="10">
    <source>
        <dbReference type="ARBA" id="ARBA00022723"/>
    </source>
</evidence>
<feature type="coiled-coil region" evidence="48">
    <location>
        <begin position="4"/>
        <end position="31"/>
    </location>
</feature>
<keyword evidence="12" id="KW-0492">Microsome</keyword>
<reference evidence="49 50" key="1">
    <citation type="submission" date="2014-04" db="EMBL/GenBank/DDBJ databases">
        <title>Genome evolution of avian class.</title>
        <authorList>
            <person name="Zhang G."/>
            <person name="Li C."/>
        </authorList>
    </citation>
    <scope>NUCLEOTIDE SEQUENCE [LARGE SCALE GENOMIC DNA]</scope>
    <source>
        <strain evidence="49">BGI_N312</strain>
    </source>
</reference>
<evidence type="ECO:0000256" key="5">
    <source>
        <dbReference type="ARBA" id="ARBA00005108"/>
    </source>
</evidence>
<keyword evidence="11" id="KW-0256">Endoplasmic reticulum</keyword>
<comment type="subcellular location">
    <subcellularLocation>
        <location evidence="3">Cell projection</location>
        <location evidence="3">Dendrite</location>
    </subcellularLocation>
    <subcellularLocation>
        <location evidence="4">Endoplasmic reticulum membrane</location>
        <topology evidence="4">Single-pass membrane protein</topology>
    </subcellularLocation>
    <subcellularLocation>
        <location evidence="2">Microsome membrane</location>
        <topology evidence="2">Single-pass membrane protein</topology>
    </subcellularLocation>
    <subcellularLocation>
        <location evidence="24">Postsynapse</location>
    </subcellularLocation>
    <subcellularLocation>
        <location evidence="23">Presynapse</location>
    </subcellularLocation>
</comment>
<comment type="similarity">
    <text evidence="6 47">Belongs to the cytochrome P450 family.</text>
</comment>
<feature type="non-terminal residue" evidence="49">
    <location>
        <position position="1"/>
    </location>
</feature>
<comment type="pathway">
    <text evidence="5">Lipid metabolism; C21-steroid hormone metabolism.</text>
</comment>
<gene>
    <name evidence="49" type="ORF">N312_03460</name>
</gene>
<comment type="catalytic activity">
    <reaction evidence="37">
        <text>7-dehydrocholesterol + reduced [NADPH--hemoprotein reductase] + O2 = cholesta-5,7-dien-3beta,24S-diol + oxidized [NADPH--hemoprotein reductase] + H2O + H(+)</text>
        <dbReference type="Rhea" id="RHEA:53244"/>
        <dbReference type="Rhea" id="RHEA-COMP:11964"/>
        <dbReference type="Rhea" id="RHEA-COMP:11965"/>
        <dbReference type="ChEBI" id="CHEBI:15377"/>
        <dbReference type="ChEBI" id="CHEBI:15378"/>
        <dbReference type="ChEBI" id="CHEBI:15379"/>
        <dbReference type="ChEBI" id="CHEBI:17759"/>
        <dbReference type="ChEBI" id="CHEBI:57618"/>
        <dbReference type="ChEBI" id="CHEBI:58210"/>
        <dbReference type="ChEBI" id="CHEBI:137061"/>
    </reaction>
    <physiologicalReaction direction="left-to-right" evidence="37">
        <dbReference type="Rhea" id="RHEA:53245"/>
    </physiologicalReaction>
</comment>
<keyword evidence="22" id="KW-0966">Cell projection</keyword>
<evidence type="ECO:0000256" key="27">
    <source>
        <dbReference type="ARBA" id="ARBA00050344"/>
    </source>
</evidence>
<evidence type="ECO:0000256" key="33">
    <source>
        <dbReference type="ARBA" id="ARBA00051527"/>
    </source>
</evidence>
<evidence type="ECO:0000256" key="17">
    <source>
        <dbReference type="ARBA" id="ARBA00023033"/>
    </source>
</evidence>
<evidence type="ECO:0000256" key="47">
    <source>
        <dbReference type="RuleBase" id="RU000461"/>
    </source>
</evidence>
<name>A0A087VPC9_BALRE</name>
<evidence type="ECO:0000256" key="24">
    <source>
        <dbReference type="ARBA" id="ARBA00034110"/>
    </source>
</evidence>
<comment type="catalytic activity">
    <reaction evidence="29">
        <text>7-dehydrocholesterol + reduced [NADPH--hemoprotein reductase] + O2 = cholesta-5,7-dien-3beta,25-diol + oxidized [NADPH--hemoprotein reductase] + H2O + H(+)</text>
        <dbReference type="Rhea" id="RHEA:53240"/>
        <dbReference type="Rhea" id="RHEA-COMP:11964"/>
        <dbReference type="Rhea" id="RHEA-COMP:11965"/>
        <dbReference type="ChEBI" id="CHEBI:15377"/>
        <dbReference type="ChEBI" id="CHEBI:15378"/>
        <dbReference type="ChEBI" id="CHEBI:15379"/>
        <dbReference type="ChEBI" id="CHEBI:17759"/>
        <dbReference type="ChEBI" id="CHEBI:57618"/>
        <dbReference type="ChEBI" id="CHEBI:58210"/>
        <dbReference type="ChEBI" id="CHEBI:137057"/>
    </reaction>
    <physiologicalReaction direction="left-to-right" evidence="29">
        <dbReference type="Rhea" id="RHEA:53241"/>
    </physiologicalReaction>
</comment>
<dbReference type="SUPFAM" id="SSF48264">
    <property type="entry name" value="Cytochrome P450"/>
    <property type="match status" value="1"/>
</dbReference>
<dbReference type="Pfam" id="PF00067">
    <property type="entry name" value="p450"/>
    <property type="match status" value="1"/>
</dbReference>
<keyword evidence="50" id="KW-1185">Reference proteome</keyword>
<dbReference type="InterPro" id="IPR002401">
    <property type="entry name" value="Cyt_P450_E_grp-I"/>
</dbReference>
<comment type="catalytic activity">
    <reaction evidence="34">
        <text>7alpha-hydroxycholesterol + reduced [NADPH--hemoprotein reductase] + O2 = (24S)-7alpha-dihydroxycholesterol + oxidized [NADPH--hemoprotein reductase] + H2O + H(+)</text>
        <dbReference type="Rhea" id="RHEA:46380"/>
        <dbReference type="Rhea" id="RHEA-COMP:11964"/>
        <dbReference type="Rhea" id="RHEA-COMP:11965"/>
        <dbReference type="ChEBI" id="CHEBI:15377"/>
        <dbReference type="ChEBI" id="CHEBI:15378"/>
        <dbReference type="ChEBI" id="CHEBI:15379"/>
        <dbReference type="ChEBI" id="CHEBI:17500"/>
        <dbReference type="ChEBI" id="CHEBI:37640"/>
        <dbReference type="ChEBI" id="CHEBI:57618"/>
        <dbReference type="ChEBI" id="CHEBI:58210"/>
    </reaction>
    <physiologicalReaction direction="left-to-right" evidence="34">
        <dbReference type="Rhea" id="RHEA:46381"/>
    </physiologicalReaction>
</comment>
<dbReference type="AlphaFoldDB" id="A0A087VPC9"/>
<comment type="catalytic activity">
    <reaction evidence="30">
        <text>cholesterol + reduced [NADPH--hemoprotein reductase] + O2 = (24S)-hydroxycholesterol + oxidized [NADPH--hemoprotein reductase] + H2O + H(+)</text>
        <dbReference type="Rhea" id="RHEA:22716"/>
        <dbReference type="Rhea" id="RHEA-COMP:11964"/>
        <dbReference type="Rhea" id="RHEA-COMP:11965"/>
        <dbReference type="ChEBI" id="CHEBI:15377"/>
        <dbReference type="ChEBI" id="CHEBI:15378"/>
        <dbReference type="ChEBI" id="CHEBI:15379"/>
        <dbReference type="ChEBI" id="CHEBI:16113"/>
        <dbReference type="ChEBI" id="CHEBI:34310"/>
        <dbReference type="ChEBI" id="CHEBI:57618"/>
        <dbReference type="ChEBI" id="CHEBI:58210"/>
        <dbReference type="EC" id="1.14.14.25"/>
    </reaction>
    <physiologicalReaction direction="left-to-right" evidence="30">
        <dbReference type="Rhea" id="RHEA:22717"/>
    </physiologicalReaction>
</comment>
<evidence type="ECO:0000256" key="42">
    <source>
        <dbReference type="ARBA" id="ARBA00068948"/>
    </source>
</evidence>
<comment type="function">
    <text evidence="40">P450 monooxygenase that plays a major role in cholesterol homeostasis in the brain. Primarily catalyzes the hydroxylation (with S stereochemistry) at C-24 of cholesterol side chain, triggering cholesterol diffusion out of neurons and its further degradation. By promoting constant cholesterol elimination in neurons, may activate the mevalonate pathway and coordinate the synthesis of new cholesterol and nonsterol isoprenoids involved in synaptic activity and learning. Further hydroxylates cholesterol derivatives and hormone steroids on both the ring and side chain of these molecules, converting them into active oxysterols involved in lipid signaling and biosynthesis. Acts as an epoxidase converting cholesta-5,24-dien-3beta-ol/desmosterol into (24S),25-epoxycholesterol, an abundant lipid ligand of nuclear NR1H2 and NR1H3 receptors shown to promote neurogenesis in developing brain. May also catalyze the oxidative metabolism of xenobiotics, such as clotrimazole.</text>
</comment>
<evidence type="ECO:0000256" key="16">
    <source>
        <dbReference type="ARBA" id="ARBA00023018"/>
    </source>
</evidence>
<dbReference type="GO" id="GO:0033781">
    <property type="term" value="F:cholesterol 24-hydroxylase activity"/>
    <property type="evidence" value="ECO:0007669"/>
    <property type="project" value="UniProtKB-EC"/>
</dbReference>
<dbReference type="GO" id="GO:0006707">
    <property type="term" value="P:cholesterol catabolic process"/>
    <property type="evidence" value="ECO:0007669"/>
    <property type="project" value="InterPro"/>
</dbReference>
<evidence type="ECO:0000256" key="36">
    <source>
        <dbReference type="ARBA" id="ARBA00051763"/>
    </source>
</evidence>
<evidence type="ECO:0000256" key="2">
    <source>
        <dbReference type="ARBA" id="ARBA00004111"/>
    </source>
</evidence>
<dbReference type="FunFam" id="1.10.630.10:FF:000031">
    <property type="entry name" value="cholesterol 24-hydroxylase isoform X2"/>
    <property type="match status" value="1"/>
</dbReference>
<comment type="catalytic activity">
    <reaction evidence="36">
        <text>(24S)-hydroxycholesterol + reduced [NADPH--hemoprotein reductase] + O2 = (24S,25R)-24,26-dihydroxycholesterol + oxidized [NADPH--hemoprotein reductase] + H2O + H(+)</text>
        <dbReference type="Rhea" id="RHEA:46388"/>
        <dbReference type="Rhea" id="RHEA-COMP:11964"/>
        <dbReference type="Rhea" id="RHEA-COMP:11965"/>
        <dbReference type="ChEBI" id="CHEBI:15377"/>
        <dbReference type="ChEBI" id="CHEBI:15378"/>
        <dbReference type="ChEBI" id="CHEBI:15379"/>
        <dbReference type="ChEBI" id="CHEBI:34310"/>
        <dbReference type="ChEBI" id="CHEBI:57618"/>
        <dbReference type="ChEBI" id="CHEBI:58210"/>
        <dbReference type="ChEBI" id="CHEBI:86165"/>
    </reaction>
    <physiologicalReaction direction="left-to-right" evidence="36">
        <dbReference type="Rhea" id="RHEA:46389"/>
    </physiologicalReaction>
</comment>
<comment type="catalytic activity">
    <reaction evidence="39">
        <text>desmosterol + reduced [NADPH--hemoprotein reductase] + O2 = (24S)-25-epoxycholesterol + oxidized [NADPH--hemoprotein reductase] + H2O + H(+)</text>
        <dbReference type="Rhea" id="RHEA:53232"/>
        <dbReference type="Rhea" id="RHEA-COMP:11964"/>
        <dbReference type="Rhea" id="RHEA-COMP:11965"/>
        <dbReference type="ChEBI" id="CHEBI:15377"/>
        <dbReference type="ChEBI" id="CHEBI:15378"/>
        <dbReference type="ChEBI" id="CHEBI:15379"/>
        <dbReference type="ChEBI" id="CHEBI:17737"/>
        <dbReference type="ChEBI" id="CHEBI:41633"/>
        <dbReference type="ChEBI" id="CHEBI:57618"/>
        <dbReference type="ChEBI" id="CHEBI:58210"/>
    </reaction>
    <physiologicalReaction direction="left-to-right" evidence="39">
        <dbReference type="Rhea" id="RHEA:53233"/>
    </physiologicalReaction>
</comment>
<keyword evidence="19" id="KW-0472">Membrane</keyword>
<dbReference type="Proteomes" id="UP000053309">
    <property type="component" value="Unassembled WGS sequence"/>
</dbReference>
<dbReference type="InterPro" id="IPR001128">
    <property type="entry name" value="Cyt_P450"/>
</dbReference>
<dbReference type="CDD" id="cd20613">
    <property type="entry name" value="CYP46A1-like"/>
    <property type="match status" value="1"/>
</dbReference>